<dbReference type="Pfam" id="PF00730">
    <property type="entry name" value="HhH-GPD"/>
    <property type="match status" value="1"/>
</dbReference>
<evidence type="ECO:0000256" key="1">
    <source>
        <dbReference type="ARBA" id="ARBA00000086"/>
    </source>
</evidence>
<evidence type="ECO:0000256" key="2">
    <source>
        <dbReference type="ARBA" id="ARBA00010817"/>
    </source>
</evidence>
<dbReference type="Proteomes" id="UP000500938">
    <property type="component" value="Chromosome"/>
</dbReference>
<dbReference type="EC" id="3.2.2.21" evidence="3"/>
<dbReference type="GO" id="GO:0008725">
    <property type="term" value="F:DNA-3-methyladenine glycosylase activity"/>
    <property type="evidence" value="ECO:0007669"/>
    <property type="project" value="TreeGrafter"/>
</dbReference>
<dbReference type="KEGG" id="ggr:HKW67_13355"/>
<evidence type="ECO:0000256" key="5">
    <source>
        <dbReference type="ARBA" id="ARBA00023204"/>
    </source>
</evidence>
<dbReference type="GO" id="GO:0032131">
    <property type="term" value="F:alkylated DNA binding"/>
    <property type="evidence" value="ECO:0007669"/>
    <property type="project" value="TreeGrafter"/>
</dbReference>
<keyword evidence="8" id="KW-1185">Reference proteome</keyword>
<dbReference type="InterPro" id="IPR003265">
    <property type="entry name" value="HhH-GPD_domain"/>
</dbReference>
<dbReference type="CDD" id="cd00056">
    <property type="entry name" value="ENDO3c"/>
    <property type="match status" value="1"/>
</dbReference>
<proteinExistence type="inferred from homology"/>
<dbReference type="Gene3D" id="1.10.340.30">
    <property type="entry name" value="Hypothetical protein, domain 2"/>
    <property type="match status" value="1"/>
</dbReference>
<dbReference type="InterPro" id="IPR051912">
    <property type="entry name" value="Alkylbase_DNA_Glycosylase/TA"/>
</dbReference>
<dbReference type="SUPFAM" id="SSF48150">
    <property type="entry name" value="DNA-glycosylase"/>
    <property type="match status" value="1"/>
</dbReference>
<comment type="similarity">
    <text evidence="2">Belongs to the alkylbase DNA glycosidase AlkA family.</text>
</comment>
<dbReference type="Gene3D" id="1.10.1670.40">
    <property type="match status" value="1"/>
</dbReference>
<dbReference type="GO" id="GO:0006285">
    <property type="term" value="P:base-excision repair, AP site formation"/>
    <property type="evidence" value="ECO:0007669"/>
    <property type="project" value="TreeGrafter"/>
</dbReference>
<dbReference type="EMBL" id="CP053085">
    <property type="protein sequence ID" value="QJR36418.1"/>
    <property type="molecule type" value="Genomic_DNA"/>
</dbReference>
<dbReference type="GO" id="GO:0005737">
    <property type="term" value="C:cytoplasm"/>
    <property type="evidence" value="ECO:0007669"/>
    <property type="project" value="TreeGrafter"/>
</dbReference>
<sequence>MRLTPRRLQEAVAALRASDPKMAAAIERVGPCTMIPRVDGSHFDHLARAIVFQQLSGGAASTIYGRFKERIGGGSEAPTPAQILASDEASLRACGLSTAKTRAIVDLAQHVEDARLPLDVIDTMDDEAVIDALVAVRGVGRWTAQMFLMFRLGRPDVLPVLDLGVRKGAQRIYRMRALPEADRLEKVARNWRPWASVASWYCWRVLDLEDAGGW</sequence>
<keyword evidence="4" id="KW-0227">DNA damage</keyword>
<keyword evidence="5" id="KW-0234">DNA repair</keyword>
<evidence type="ECO:0000256" key="3">
    <source>
        <dbReference type="ARBA" id="ARBA00012000"/>
    </source>
</evidence>
<dbReference type="GO" id="GO:0006307">
    <property type="term" value="P:DNA alkylation repair"/>
    <property type="evidence" value="ECO:0007669"/>
    <property type="project" value="TreeGrafter"/>
</dbReference>
<gene>
    <name evidence="7" type="ORF">HKW67_13355</name>
</gene>
<dbReference type="AlphaFoldDB" id="A0A6M4IQZ2"/>
<dbReference type="InterPro" id="IPR011257">
    <property type="entry name" value="DNA_glycosylase"/>
</dbReference>
<dbReference type="GO" id="GO:0043916">
    <property type="term" value="F:DNA-7-methylguanine glycosylase activity"/>
    <property type="evidence" value="ECO:0007669"/>
    <property type="project" value="TreeGrafter"/>
</dbReference>
<evidence type="ECO:0000256" key="4">
    <source>
        <dbReference type="ARBA" id="ARBA00022763"/>
    </source>
</evidence>
<dbReference type="PANTHER" id="PTHR43003:SF5">
    <property type="entry name" value="DNA-3-METHYLADENINE GLYCOSYLASE"/>
    <property type="match status" value="1"/>
</dbReference>
<dbReference type="SMART" id="SM00478">
    <property type="entry name" value="ENDO3c"/>
    <property type="match status" value="1"/>
</dbReference>
<dbReference type="GO" id="GO:0032993">
    <property type="term" value="C:protein-DNA complex"/>
    <property type="evidence" value="ECO:0007669"/>
    <property type="project" value="TreeGrafter"/>
</dbReference>
<evidence type="ECO:0000313" key="8">
    <source>
        <dbReference type="Proteomes" id="UP000500938"/>
    </source>
</evidence>
<evidence type="ECO:0000313" key="7">
    <source>
        <dbReference type="EMBL" id="QJR36418.1"/>
    </source>
</evidence>
<organism evidence="7 8">
    <name type="scientific">Gemmatimonas groenlandica</name>
    <dbReference type="NCBI Taxonomy" id="2732249"/>
    <lineage>
        <taxon>Bacteria</taxon>
        <taxon>Pseudomonadati</taxon>
        <taxon>Gemmatimonadota</taxon>
        <taxon>Gemmatimonadia</taxon>
        <taxon>Gemmatimonadales</taxon>
        <taxon>Gemmatimonadaceae</taxon>
        <taxon>Gemmatimonas</taxon>
    </lineage>
</organism>
<comment type="catalytic activity">
    <reaction evidence="1">
        <text>Hydrolysis of alkylated DNA, releasing 3-methyladenine, 3-methylguanine, 7-methylguanine and 7-methyladenine.</text>
        <dbReference type="EC" id="3.2.2.21"/>
    </reaction>
</comment>
<feature type="domain" description="HhH-GPD" evidence="6">
    <location>
        <begin position="51"/>
        <end position="207"/>
    </location>
</feature>
<dbReference type="RefSeq" id="WP_171225850.1">
    <property type="nucleotide sequence ID" value="NZ_CP053085.1"/>
</dbReference>
<dbReference type="PANTHER" id="PTHR43003">
    <property type="entry name" value="DNA-3-METHYLADENINE GLYCOSYLASE"/>
    <property type="match status" value="1"/>
</dbReference>
<reference evidence="7 8" key="1">
    <citation type="submission" date="2020-05" db="EMBL/GenBank/DDBJ databases">
        <title>Complete genome sequence of Gemmatimonas greenlandica TET16.</title>
        <authorList>
            <person name="Zeng Y."/>
        </authorList>
    </citation>
    <scope>NUCLEOTIDE SEQUENCE [LARGE SCALE GENOMIC DNA]</scope>
    <source>
        <strain evidence="7 8">TET16</strain>
    </source>
</reference>
<evidence type="ECO:0000259" key="6">
    <source>
        <dbReference type="SMART" id="SM00478"/>
    </source>
</evidence>
<dbReference type="FunFam" id="1.10.340.30:FF:000004">
    <property type="entry name" value="DNA-3-methyladenine glycosylase II"/>
    <property type="match status" value="1"/>
</dbReference>
<protein>
    <recommendedName>
        <fullName evidence="3">DNA-3-methyladenine glycosylase II</fullName>
        <ecNumber evidence="3">3.2.2.21</ecNumber>
    </recommendedName>
</protein>
<accession>A0A6M4IQZ2</accession>
<name>A0A6M4IQZ2_9BACT</name>